<keyword evidence="2" id="KW-0808">Transferase</keyword>
<keyword evidence="2" id="KW-0489">Methyltransferase</keyword>
<dbReference type="OrthoDB" id="3763870at2"/>
<evidence type="ECO:0000313" key="3">
    <source>
        <dbReference type="Proteomes" id="UP000029914"/>
    </source>
</evidence>
<evidence type="ECO:0000313" key="2">
    <source>
        <dbReference type="EMBL" id="AIT60950.1"/>
    </source>
</evidence>
<organism evidence="2 3">
    <name type="scientific">Corynebacterium doosanense CAU 212 = DSM 45436</name>
    <dbReference type="NCBI Taxonomy" id="558173"/>
    <lineage>
        <taxon>Bacteria</taxon>
        <taxon>Bacillati</taxon>
        <taxon>Actinomycetota</taxon>
        <taxon>Actinomycetes</taxon>
        <taxon>Mycobacteriales</taxon>
        <taxon>Corynebacteriaceae</taxon>
        <taxon>Corynebacterium</taxon>
    </lineage>
</organism>
<name>A0A097IFR0_9CORY</name>
<dbReference type="InterPro" id="IPR029063">
    <property type="entry name" value="SAM-dependent_MTases_sf"/>
</dbReference>
<dbReference type="InterPro" id="IPR041698">
    <property type="entry name" value="Methyltransf_25"/>
</dbReference>
<accession>A0A097IFR0</accession>
<dbReference type="Gene3D" id="3.40.50.150">
    <property type="entry name" value="Vaccinia Virus protein VP39"/>
    <property type="match status" value="1"/>
</dbReference>
<dbReference type="GO" id="GO:0032259">
    <property type="term" value="P:methylation"/>
    <property type="evidence" value="ECO:0007669"/>
    <property type="project" value="UniProtKB-KW"/>
</dbReference>
<dbReference type="Proteomes" id="UP000029914">
    <property type="component" value="Chromosome"/>
</dbReference>
<feature type="domain" description="Methyltransferase" evidence="1">
    <location>
        <begin position="44"/>
        <end position="139"/>
    </location>
</feature>
<dbReference type="CDD" id="cd02440">
    <property type="entry name" value="AdoMet_MTases"/>
    <property type="match status" value="1"/>
</dbReference>
<dbReference type="HOGENOM" id="CLU_1106584_0_0_11"/>
<sequence>MTTSWTTPAVSAGFDAYDDYVENRLAYTPLVNDLQTACGRGGIVLDYGCGSGKVSRRLLDAGAAAQVVGVDISTDMITLARAQTPQPAARFHTIDSGHVPYPDDTFDAIVCCFVFINVPTREELRAIARELARVLTPTGRLFIVDSNPAATGVPFPTFRSGEPGRGYRDGDERKVSLQIPGTGILELVDRHWFISTYEAVLTEAGFTVDKVTDRGAQTVEDVGSQAPIDHPPFMQITAHLQDHSESTIGAG</sequence>
<keyword evidence="3" id="KW-1185">Reference proteome</keyword>
<dbReference type="STRING" id="558173.CDOO_06550"/>
<gene>
    <name evidence="2" type="ORF">CDOO_06550</name>
</gene>
<dbReference type="SUPFAM" id="SSF53335">
    <property type="entry name" value="S-adenosyl-L-methionine-dependent methyltransferases"/>
    <property type="match status" value="1"/>
</dbReference>
<dbReference type="eggNOG" id="COG2226">
    <property type="taxonomic scope" value="Bacteria"/>
</dbReference>
<protein>
    <submittedName>
        <fullName evidence="2">Methyltransferase</fullName>
    </submittedName>
</protein>
<evidence type="ECO:0000259" key="1">
    <source>
        <dbReference type="Pfam" id="PF13649"/>
    </source>
</evidence>
<dbReference type="GO" id="GO:0008168">
    <property type="term" value="F:methyltransferase activity"/>
    <property type="evidence" value="ECO:0007669"/>
    <property type="project" value="UniProtKB-KW"/>
</dbReference>
<dbReference type="EMBL" id="CP006764">
    <property type="protein sequence ID" value="AIT60950.1"/>
    <property type="molecule type" value="Genomic_DNA"/>
</dbReference>
<dbReference type="Pfam" id="PF13649">
    <property type="entry name" value="Methyltransf_25"/>
    <property type="match status" value="1"/>
</dbReference>
<reference evidence="2 3" key="1">
    <citation type="submission" date="2013-09" db="EMBL/GenBank/DDBJ databases">
        <title>Complete genome sequence of Corynebacterium doosanense CAU 212(T) (=DSM 45436(T)), isolated from activated sludge.</title>
        <authorList>
            <person name="Schaffert L."/>
            <person name="Albersmeier A."/>
            <person name="Kalinowski J."/>
            <person name="Ruckert C."/>
        </authorList>
    </citation>
    <scope>NUCLEOTIDE SEQUENCE [LARGE SCALE GENOMIC DNA]</scope>
    <source>
        <strain evidence="2 3">CAU 212</strain>
    </source>
</reference>
<dbReference type="PANTHER" id="PTHR43591">
    <property type="entry name" value="METHYLTRANSFERASE"/>
    <property type="match status" value="1"/>
</dbReference>
<proteinExistence type="predicted"/>
<dbReference type="AlphaFoldDB" id="A0A097IFR0"/>
<dbReference type="KEGG" id="cdo:CDOO_06550"/>